<gene>
    <name evidence="2" type="ORF">U14_01143</name>
</gene>
<dbReference type="Pfam" id="PF03372">
    <property type="entry name" value="Exo_endo_phos"/>
    <property type="match status" value="1"/>
</dbReference>
<dbReference type="SUPFAM" id="SSF56219">
    <property type="entry name" value="DNase I-like"/>
    <property type="match status" value="1"/>
</dbReference>
<accession>A0A0S6VVL9</accession>
<dbReference type="PANTHER" id="PTHR42834">
    <property type="entry name" value="ENDONUCLEASE/EXONUCLEASE/PHOSPHATASE FAMILY PROTEIN (AFU_ORTHOLOGUE AFUA_3G09210)"/>
    <property type="match status" value="1"/>
</dbReference>
<dbReference type="Gene3D" id="3.60.10.10">
    <property type="entry name" value="Endonuclease/exonuclease/phosphatase"/>
    <property type="match status" value="1"/>
</dbReference>
<dbReference type="FunFam" id="3.60.10.10:FF:000072">
    <property type="entry name" value="Extracellular nuclease"/>
    <property type="match status" value="1"/>
</dbReference>
<evidence type="ECO:0000313" key="3">
    <source>
        <dbReference type="Proteomes" id="UP000030700"/>
    </source>
</evidence>
<feature type="domain" description="Endonuclease/exonuclease/phosphatase" evidence="1">
    <location>
        <begin position="314"/>
        <end position="614"/>
    </location>
</feature>
<dbReference type="InterPro" id="IPR005135">
    <property type="entry name" value="Endo/exonuclease/phosphatase"/>
</dbReference>
<dbReference type="HOGENOM" id="CLU_006338_2_1_0"/>
<dbReference type="NCBIfam" id="NF033681">
    <property type="entry name" value="ExeM_NucH_DNase"/>
    <property type="match status" value="1"/>
</dbReference>
<dbReference type="PANTHER" id="PTHR42834:SF1">
    <property type="entry name" value="ENDONUCLEASE_EXONUCLEASE_PHOSPHATASE FAMILY PROTEIN (AFU_ORTHOLOGUE AFUA_3G09210)"/>
    <property type="match status" value="1"/>
</dbReference>
<evidence type="ECO:0000259" key="1">
    <source>
        <dbReference type="Pfam" id="PF03372"/>
    </source>
</evidence>
<keyword evidence="3" id="KW-1185">Reference proteome</keyword>
<dbReference type="InterPro" id="IPR047971">
    <property type="entry name" value="ExeM-like"/>
</dbReference>
<organism evidence="2">
    <name type="scientific">Candidatus Moduliflexus flocculans</name>
    <dbReference type="NCBI Taxonomy" id="1499966"/>
    <lineage>
        <taxon>Bacteria</taxon>
        <taxon>Candidatus Moduliflexota</taxon>
        <taxon>Candidatus Moduliflexia</taxon>
        <taxon>Candidatus Moduliflexales</taxon>
        <taxon>Candidatus Moduliflexaceae</taxon>
    </lineage>
</organism>
<evidence type="ECO:0000313" key="2">
    <source>
        <dbReference type="EMBL" id="GAK49919.1"/>
    </source>
</evidence>
<dbReference type="STRING" id="1499966.U14_01143"/>
<dbReference type="GO" id="GO:0003824">
    <property type="term" value="F:catalytic activity"/>
    <property type="evidence" value="ECO:0007669"/>
    <property type="project" value="InterPro"/>
</dbReference>
<dbReference type="Proteomes" id="UP000030700">
    <property type="component" value="Unassembled WGS sequence"/>
</dbReference>
<proteinExistence type="predicted"/>
<reference evidence="2" key="1">
    <citation type="journal article" date="2015" name="PeerJ">
        <title>First genomic representation of candidate bacterial phylum KSB3 points to enhanced environmental sensing as a trigger of wastewater bulking.</title>
        <authorList>
            <person name="Sekiguchi Y."/>
            <person name="Ohashi A."/>
            <person name="Parks D.H."/>
            <person name="Yamauchi T."/>
            <person name="Tyson G.W."/>
            <person name="Hugenholtz P."/>
        </authorList>
    </citation>
    <scope>NUCLEOTIDE SEQUENCE [LARGE SCALE GENOMIC DNA]</scope>
</reference>
<dbReference type="AlphaFoldDB" id="A0A0S6VVL9"/>
<dbReference type="CDD" id="cd04486">
    <property type="entry name" value="YhcR_OBF_like"/>
    <property type="match status" value="1"/>
</dbReference>
<dbReference type="InterPro" id="IPR036691">
    <property type="entry name" value="Endo/exonu/phosph_ase_sf"/>
</dbReference>
<sequence length="629" mass="67197">MSDTLQVSDTFLSKERMFFKRVFELTLISLLCSAPVSARDIVKIHAIQGNGASTPMTGAKVAIQGVVTADFRAANQLNGFFMQEENDDADADPTTSEGVFVYDPDHLADVAVGDLAQVSGTVSEYKTLTEIAQLTKVSVLSRNNPLPTPAALTLPMLSADAFERFEGMLVTFPQTLTVIDNSSLGRYGEIALAASGRRYQLTQQRAPDRGQYAAYQASAALNTLYLDDAMRQNPDPIAYPGFTLNAVNSLRIGYEINNLTGVMDYSASHYRLHATQALQINAAANPRPPAPAFADSTLRVASFNLFNYYNTFSGCAAGVGGIAMECRGANNAAEFERQAAKTVAAIIALNADILGVMELENDGYGAESSIHDLAQRVNAATAPGTYSFLDADARAGRINSLGADAIRVGLLYKPAAVEPVGVTGILDASARPEFDSSQNHPALAQTFREIASGATLTIVVNHLKAKLCTDATGADTDQRDGQGCWNATRTNAAAALASWLAADPTQSGDPDALILGDLNAYAQEDPLRAMTTAGYTDLVAQFNGATAYSYMYEGASGTLDYALTNASLLPQVVGAAIWHINADEPKALDYNMENKTARQIADLYRADPHRSSDHDPVVVGLKLIKNKRF</sequence>
<name>A0A0S6VVL9_9BACT</name>
<dbReference type="EMBL" id="DF820455">
    <property type="protein sequence ID" value="GAK49919.1"/>
    <property type="molecule type" value="Genomic_DNA"/>
</dbReference>
<protein>
    <submittedName>
        <fullName evidence="2">PKD domain containing protein</fullName>
    </submittedName>
</protein>